<keyword evidence="2" id="KW-1185">Reference proteome</keyword>
<dbReference type="EMBL" id="MORL01000003">
    <property type="protein sequence ID" value="OIN59787.1"/>
    <property type="molecule type" value="Genomic_DNA"/>
</dbReference>
<dbReference type="RefSeq" id="WP_071502588.1">
    <property type="nucleotide sequence ID" value="NZ_MORL01000003.1"/>
</dbReference>
<name>A0A1S2VLY1_9BACT</name>
<accession>A0A1S2VLY1</accession>
<dbReference type="OrthoDB" id="9856167at2"/>
<protein>
    <submittedName>
        <fullName evidence="1">Uncharacterized protein</fullName>
    </submittedName>
</protein>
<gene>
    <name evidence="1" type="ORF">BLX24_07985</name>
</gene>
<evidence type="ECO:0000313" key="1">
    <source>
        <dbReference type="EMBL" id="OIN59787.1"/>
    </source>
</evidence>
<reference evidence="1 2" key="1">
    <citation type="submission" date="2016-10" db="EMBL/GenBank/DDBJ databases">
        <title>Arsenicibacter rosenii gen. nov., sp. nov., an efficient arsenic-methylating bacterium isolated from an arsenic-contaminated paddy soil.</title>
        <authorList>
            <person name="Huang K."/>
        </authorList>
    </citation>
    <scope>NUCLEOTIDE SEQUENCE [LARGE SCALE GENOMIC DNA]</scope>
    <source>
        <strain evidence="1 2">SM-1</strain>
    </source>
</reference>
<comment type="caution">
    <text evidence="1">The sequence shown here is derived from an EMBL/GenBank/DDBJ whole genome shotgun (WGS) entry which is preliminary data.</text>
</comment>
<sequence>MKFKIMAGTETYARINAIAAEIKRCQREAIAVTEELGGSGYYGEVLYVDTGITAITCEQPPAWPYKRVRKRGHGAAAYFPRNVKANQAILERIRRLPKVHQDQLNQAIGFVAHCVDDRYFFSFGLLTGKDFHLVSIDERADYTPLPDMSEITVSEYKQLREQGGEP</sequence>
<evidence type="ECO:0000313" key="2">
    <source>
        <dbReference type="Proteomes" id="UP000181790"/>
    </source>
</evidence>
<dbReference type="AlphaFoldDB" id="A0A1S2VLY1"/>
<organism evidence="1 2">
    <name type="scientific">Arsenicibacter rosenii</name>
    <dbReference type="NCBI Taxonomy" id="1750698"/>
    <lineage>
        <taxon>Bacteria</taxon>
        <taxon>Pseudomonadati</taxon>
        <taxon>Bacteroidota</taxon>
        <taxon>Cytophagia</taxon>
        <taxon>Cytophagales</taxon>
        <taxon>Spirosomataceae</taxon>
        <taxon>Arsenicibacter</taxon>
    </lineage>
</organism>
<proteinExistence type="predicted"/>
<dbReference type="Proteomes" id="UP000181790">
    <property type="component" value="Unassembled WGS sequence"/>
</dbReference>